<sequence>MIFIQNFSSIGPLHFISYSGLSDATFVFFKTMEKSEFRVLIKNCFLMGKNTVQAKQWLDMCYSDSAPLETTVKRWYADFKRGRKNANDAERSGRSNSTKVESLKSL</sequence>
<feature type="region of interest" description="Disordered" evidence="1">
    <location>
        <begin position="85"/>
        <end position="106"/>
    </location>
</feature>
<organism evidence="2 3">
    <name type="scientific">Cyphomyrmex costatus</name>
    <dbReference type="NCBI Taxonomy" id="456900"/>
    <lineage>
        <taxon>Eukaryota</taxon>
        <taxon>Metazoa</taxon>
        <taxon>Ecdysozoa</taxon>
        <taxon>Arthropoda</taxon>
        <taxon>Hexapoda</taxon>
        <taxon>Insecta</taxon>
        <taxon>Pterygota</taxon>
        <taxon>Neoptera</taxon>
        <taxon>Endopterygota</taxon>
        <taxon>Hymenoptera</taxon>
        <taxon>Apocrita</taxon>
        <taxon>Aculeata</taxon>
        <taxon>Formicoidea</taxon>
        <taxon>Formicidae</taxon>
        <taxon>Myrmicinae</taxon>
        <taxon>Cyphomyrmex</taxon>
    </lineage>
</organism>
<dbReference type="PANTHER" id="PTHR46060">
    <property type="entry name" value="MARINER MOS1 TRANSPOSASE-LIKE PROTEIN"/>
    <property type="match status" value="1"/>
</dbReference>
<evidence type="ECO:0000313" key="2">
    <source>
        <dbReference type="EMBL" id="KYN07571.1"/>
    </source>
</evidence>
<dbReference type="STRING" id="456900.A0A195D3Z7"/>
<dbReference type="InterPro" id="IPR052709">
    <property type="entry name" value="Transposase-MT_Hybrid"/>
</dbReference>
<evidence type="ECO:0000256" key="1">
    <source>
        <dbReference type="SAM" id="MobiDB-lite"/>
    </source>
</evidence>
<dbReference type="EMBL" id="KQ976881">
    <property type="protein sequence ID" value="KYN07571.1"/>
    <property type="molecule type" value="Genomic_DNA"/>
</dbReference>
<keyword evidence="3" id="KW-1185">Reference proteome</keyword>
<evidence type="ECO:0000313" key="3">
    <source>
        <dbReference type="Proteomes" id="UP000078542"/>
    </source>
</evidence>
<protein>
    <recommendedName>
        <fullName evidence="4">Mos1 transposase HTH domain-containing protein</fullName>
    </recommendedName>
</protein>
<dbReference type="AlphaFoldDB" id="A0A195D3Z7"/>
<dbReference type="Proteomes" id="UP000078542">
    <property type="component" value="Unassembled WGS sequence"/>
</dbReference>
<gene>
    <name evidence="2" type="ORF">ALC62_01391</name>
</gene>
<feature type="compositionally biased region" description="Polar residues" evidence="1">
    <location>
        <begin position="94"/>
        <end position="106"/>
    </location>
</feature>
<name>A0A195D3Z7_9HYME</name>
<reference evidence="2 3" key="1">
    <citation type="submission" date="2016-03" db="EMBL/GenBank/DDBJ databases">
        <title>Cyphomyrmex costatus WGS genome.</title>
        <authorList>
            <person name="Nygaard S."/>
            <person name="Hu H."/>
            <person name="Boomsma J."/>
            <person name="Zhang G."/>
        </authorList>
    </citation>
    <scope>NUCLEOTIDE SEQUENCE [LARGE SCALE GENOMIC DNA]</scope>
    <source>
        <strain evidence="2">MS0001</strain>
        <tissue evidence="2">Whole body</tissue>
    </source>
</reference>
<accession>A0A195D3Z7</accession>
<dbReference type="PANTHER" id="PTHR46060:SF1">
    <property type="entry name" value="MARINER MOS1 TRANSPOSASE-LIKE PROTEIN"/>
    <property type="match status" value="1"/>
</dbReference>
<proteinExistence type="predicted"/>
<evidence type="ECO:0008006" key="4">
    <source>
        <dbReference type="Google" id="ProtNLM"/>
    </source>
</evidence>
<dbReference type="Gene3D" id="1.10.10.1450">
    <property type="match status" value="1"/>
</dbReference>